<proteinExistence type="predicted"/>
<dbReference type="GO" id="GO:0016787">
    <property type="term" value="F:hydrolase activity"/>
    <property type="evidence" value="ECO:0007669"/>
    <property type="project" value="InterPro"/>
</dbReference>
<dbReference type="InterPro" id="IPR032466">
    <property type="entry name" value="Metal_Hydrolase"/>
</dbReference>
<dbReference type="PANTHER" id="PTHR35563:SF2">
    <property type="entry name" value="BARREL METAL-DEPENDENT HYDROLASE, PUTATIVE (AFU_ORTHOLOGUE AFUA_1G16240)-RELATED"/>
    <property type="match status" value="1"/>
</dbReference>
<dbReference type="Gene3D" id="3.20.20.140">
    <property type="entry name" value="Metal-dependent hydrolases"/>
    <property type="match status" value="1"/>
</dbReference>
<comment type="caution">
    <text evidence="2">The sequence shown here is derived from an EMBL/GenBank/DDBJ whole genome shotgun (WGS) entry which is preliminary data.</text>
</comment>
<name>A0A9P8CR72_9HYPO</name>
<dbReference type="Proteomes" id="UP000887229">
    <property type="component" value="Unassembled WGS sequence"/>
</dbReference>
<evidence type="ECO:0000313" key="2">
    <source>
        <dbReference type="EMBL" id="KAG9256423.1"/>
    </source>
</evidence>
<accession>A0A9P8CR72</accession>
<evidence type="ECO:0000259" key="1">
    <source>
        <dbReference type="Pfam" id="PF04909"/>
    </source>
</evidence>
<dbReference type="AlphaFoldDB" id="A0A9P8CR72"/>
<keyword evidence="3" id="KW-1185">Reference proteome</keyword>
<dbReference type="EMBL" id="MU251248">
    <property type="protein sequence ID" value="KAG9256423.1"/>
    <property type="molecule type" value="Genomic_DNA"/>
</dbReference>
<organism evidence="2 3">
    <name type="scientific">Emericellopsis atlantica</name>
    <dbReference type="NCBI Taxonomy" id="2614577"/>
    <lineage>
        <taxon>Eukaryota</taxon>
        <taxon>Fungi</taxon>
        <taxon>Dikarya</taxon>
        <taxon>Ascomycota</taxon>
        <taxon>Pezizomycotina</taxon>
        <taxon>Sordariomycetes</taxon>
        <taxon>Hypocreomycetidae</taxon>
        <taxon>Hypocreales</taxon>
        <taxon>Bionectriaceae</taxon>
        <taxon>Emericellopsis</taxon>
    </lineage>
</organism>
<dbReference type="RefSeq" id="XP_046120347.1">
    <property type="nucleotide sequence ID" value="XM_046262086.1"/>
</dbReference>
<dbReference type="GeneID" id="70292989"/>
<evidence type="ECO:0000313" key="3">
    <source>
        <dbReference type="Proteomes" id="UP000887229"/>
    </source>
</evidence>
<dbReference type="InterPro" id="IPR006680">
    <property type="entry name" value="Amidohydro-rel"/>
</dbReference>
<sequence>MTDTFEPSCRFMIPPGTWDSRIHIVDPINNLLGPNATYAPNVFAEWDNALLENNPGAEHNVIVQPSSMDTTTRRRWRSVAESGVRGVRVNLGFVDEKTSVEDFKKTPLEYASAAQPLDWTIQLCFEMSFVAALEDFLSTVGVDVVLDHMGHPDIPDSADVCCFDPYTIEGFGSLSCLLQDSKV</sequence>
<feature type="domain" description="Amidohydrolase-related" evidence="1">
    <location>
        <begin position="60"/>
        <end position="156"/>
    </location>
</feature>
<dbReference type="PANTHER" id="PTHR35563">
    <property type="entry name" value="BARREL METAL-DEPENDENT HYDROLASE, PUTATIVE (AFU_ORTHOLOGUE AFUA_1G16240)-RELATED"/>
    <property type="match status" value="1"/>
</dbReference>
<dbReference type="OrthoDB" id="2135488at2759"/>
<dbReference type="Pfam" id="PF04909">
    <property type="entry name" value="Amidohydro_2"/>
    <property type="match status" value="1"/>
</dbReference>
<gene>
    <name evidence="2" type="ORF">F5Z01DRAFT_634741</name>
</gene>
<protein>
    <recommendedName>
        <fullName evidence="1">Amidohydrolase-related domain-containing protein</fullName>
    </recommendedName>
</protein>
<dbReference type="SUPFAM" id="SSF51556">
    <property type="entry name" value="Metallo-dependent hydrolases"/>
    <property type="match status" value="1"/>
</dbReference>
<reference evidence="2" key="1">
    <citation type="journal article" date="2021" name="IMA Fungus">
        <title>Genomic characterization of three marine fungi, including Emericellopsis atlantica sp. nov. with signatures of a generalist lifestyle and marine biomass degradation.</title>
        <authorList>
            <person name="Hagestad O.C."/>
            <person name="Hou L."/>
            <person name="Andersen J.H."/>
            <person name="Hansen E.H."/>
            <person name="Altermark B."/>
            <person name="Li C."/>
            <person name="Kuhnert E."/>
            <person name="Cox R.J."/>
            <person name="Crous P.W."/>
            <person name="Spatafora J.W."/>
            <person name="Lail K."/>
            <person name="Amirebrahimi M."/>
            <person name="Lipzen A."/>
            <person name="Pangilinan J."/>
            <person name="Andreopoulos W."/>
            <person name="Hayes R.D."/>
            <person name="Ng V."/>
            <person name="Grigoriev I.V."/>
            <person name="Jackson S.A."/>
            <person name="Sutton T.D.S."/>
            <person name="Dobson A.D.W."/>
            <person name="Rama T."/>
        </authorList>
    </citation>
    <scope>NUCLEOTIDE SEQUENCE</scope>
    <source>
        <strain evidence="2">TS7</strain>
    </source>
</reference>
<dbReference type="InterPro" id="IPR052358">
    <property type="entry name" value="Aro_Compnd_Degr_Hydrolases"/>
</dbReference>